<name>A0ABC8ECX5_CLOTA</name>
<dbReference type="SUPFAM" id="SSF47413">
    <property type="entry name" value="lambda repressor-like DNA-binding domains"/>
    <property type="match status" value="2"/>
</dbReference>
<dbReference type="Pfam" id="PF01381">
    <property type="entry name" value="HTH_3"/>
    <property type="match status" value="1"/>
</dbReference>
<dbReference type="PROSITE" id="PS50943">
    <property type="entry name" value="HTH_CROC1"/>
    <property type="match status" value="2"/>
</dbReference>
<evidence type="ECO:0000256" key="1">
    <source>
        <dbReference type="ARBA" id="ARBA00023125"/>
    </source>
</evidence>
<protein>
    <recommendedName>
        <fullName evidence="2">HTH cro/C1-type domain-containing protein</fullName>
    </recommendedName>
</protein>
<dbReference type="CDD" id="cd00093">
    <property type="entry name" value="HTH_XRE"/>
    <property type="match status" value="2"/>
</dbReference>
<dbReference type="EMBL" id="AP026818">
    <property type="protein sequence ID" value="BDR80992.1"/>
    <property type="molecule type" value="Genomic_DNA"/>
</dbReference>
<evidence type="ECO:0000259" key="2">
    <source>
        <dbReference type="PROSITE" id="PS50943"/>
    </source>
</evidence>
<dbReference type="Proteomes" id="UP001321763">
    <property type="component" value="Chromosome"/>
</dbReference>
<dbReference type="InterPro" id="IPR010982">
    <property type="entry name" value="Lambda_DNA-bd_dom_sf"/>
</dbReference>
<sequence length="154" mass="18147">MIYSIATIPSNINFTLDKLYIISENDTIGERIRKLRKMQNLTSKELGKKVSLTASGIINYENNMVYPPRKIILKLYKILGEDLLCDDYSRFIVKDYRSILENWRLKNNLTKRETAKRLNISENFYSELIKGKYELTHSLFLKIESKLKDMKLTT</sequence>
<dbReference type="RefSeq" id="WP_317724951.1">
    <property type="nucleotide sequence ID" value="NZ_AP026818.1"/>
</dbReference>
<dbReference type="GO" id="GO:0003677">
    <property type="term" value="F:DNA binding"/>
    <property type="evidence" value="ECO:0007669"/>
    <property type="project" value="UniProtKB-KW"/>
</dbReference>
<gene>
    <name evidence="3" type="ORF">K234311028_12380</name>
</gene>
<accession>A0ABC8ECX5</accession>
<dbReference type="AlphaFoldDB" id="A0ABC8ECX5"/>
<dbReference type="InterPro" id="IPR050807">
    <property type="entry name" value="TransReg_Diox_bact_type"/>
</dbReference>
<dbReference type="Gene3D" id="1.10.260.40">
    <property type="entry name" value="lambda repressor-like DNA-binding domains"/>
    <property type="match status" value="2"/>
</dbReference>
<keyword evidence="1" id="KW-0238">DNA-binding</keyword>
<feature type="domain" description="HTH cro/C1-type" evidence="2">
    <location>
        <begin position="32"/>
        <end position="84"/>
    </location>
</feature>
<evidence type="ECO:0000313" key="3">
    <source>
        <dbReference type="EMBL" id="BDR80992.1"/>
    </source>
</evidence>
<proteinExistence type="predicted"/>
<dbReference type="InterPro" id="IPR001387">
    <property type="entry name" value="Cro/C1-type_HTH"/>
</dbReference>
<organism evidence="3 4">
    <name type="scientific">Clostridium tetani</name>
    <dbReference type="NCBI Taxonomy" id="1513"/>
    <lineage>
        <taxon>Bacteria</taxon>
        <taxon>Bacillati</taxon>
        <taxon>Bacillota</taxon>
        <taxon>Clostridia</taxon>
        <taxon>Eubacteriales</taxon>
        <taxon>Clostridiaceae</taxon>
        <taxon>Clostridium</taxon>
    </lineage>
</organism>
<dbReference type="PANTHER" id="PTHR46797">
    <property type="entry name" value="HTH-TYPE TRANSCRIPTIONAL REGULATOR"/>
    <property type="match status" value="1"/>
</dbReference>
<dbReference type="PANTHER" id="PTHR46797:SF1">
    <property type="entry name" value="METHYLPHOSPHONATE SYNTHASE"/>
    <property type="match status" value="1"/>
</dbReference>
<reference evidence="3 4" key="1">
    <citation type="submission" date="2022-09" db="EMBL/GenBank/DDBJ databases">
        <title>complete genome sequences of Clostridium tetani str. KHSU-234311-028 isolated from soil.</title>
        <authorList>
            <person name="Sekizuka T."/>
            <person name="Shitada C."/>
            <person name="Takahashi M."/>
            <person name="Kuroda M."/>
        </authorList>
    </citation>
    <scope>NUCLEOTIDE SEQUENCE [LARGE SCALE GENOMIC DNA]</scope>
    <source>
        <strain evidence="3 4">KHSU-234311-028</strain>
    </source>
</reference>
<dbReference type="Pfam" id="PF12844">
    <property type="entry name" value="HTH_19"/>
    <property type="match status" value="1"/>
</dbReference>
<feature type="domain" description="HTH cro/C1-type" evidence="2">
    <location>
        <begin position="100"/>
        <end position="148"/>
    </location>
</feature>
<dbReference type="SMART" id="SM00530">
    <property type="entry name" value="HTH_XRE"/>
    <property type="match status" value="2"/>
</dbReference>
<evidence type="ECO:0000313" key="4">
    <source>
        <dbReference type="Proteomes" id="UP001321763"/>
    </source>
</evidence>